<sequence length="710" mass="81571">MGVTFWYFICLGILAIQEVRASIDDILQNHEEIELHPELEPLVTDIILRTPDLNCLAVVCDETYQDVFGHYFFDRLKGVPFFKVFVKENEDLLSPNYATLATIREIRKNGCHTYVVLMANGDQVGKFLRFGDKNRELDTRANIILLHDNRLLQPELHHLWKKLINVIFIRRFTPRQGATPWYELSTVPFPAPIRGILIPRRLDTWRRGTFYSNFELFRDKTSDLKRQTLKVITFQHVPAAFKMPAPSISKEIILEGTQPIGYSGLEIEVLETLSTIMNFESEVYDVSSYDKWGIKQINGSFSGLIGEIVSGRADIALGNLYYTPYHFNLMDLTIPYTTQCLTFLTPESLSDNAWQTLLLPFRPYLWLGVVISFVSGALVFLAFAKFHRVIEERSMIEMKKHQNNNFAVKKDWNKIKNENVIGLYQFEEPTNSFLYTYSMLLLVSLPKLPAGWSLRIFTGWWWIYCILVVVAYRASMTSILANPVPRVTIDTLEQLAESDIATGGWGEEIKRFFQTSLDAAGKKIGSKFEVIYDTDEALERVAKGEFAYYENVHFLRHASIHRQIIAMEDRVRRFGESQNETNENTERNLHIMKDCVINMPISLGLQKNSALKPRVDRFLRMIIEAGLVKKWLNDAMAEVLIADLDSGQPPSKALINLKKLFGAFVALGVGYGISILALLAEIINWQVRVVRNPYYDKYSNKVLKVSKQNP</sequence>
<keyword evidence="12" id="KW-0407">Ion channel</keyword>
<dbReference type="PANTHER" id="PTHR42643">
    <property type="entry name" value="IONOTROPIC RECEPTOR 20A-RELATED"/>
    <property type="match status" value="1"/>
</dbReference>
<feature type="transmembrane region" description="Helical" evidence="13">
    <location>
        <begin position="660"/>
        <end position="683"/>
    </location>
</feature>
<comment type="similarity">
    <text evidence="2">Belongs to the glutamate-gated ion channel (TC 1.A.10.1) family.</text>
</comment>
<keyword evidence="10" id="KW-0325">Glycoprotein</keyword>
<keyword evidence="7" id="KW-0406">Ion transport</keyword>
<evidence type="ECO:0000256" key="8">
    <source>
        <dbReference type="ARBA" id="ARBA00023136"/>
    </source>
</evidence>
<evidence type="ECO:0000256" key="4">
    <source>
        <dbReference type="ARBA" id="ARBA00022475"/>
    </source>
</evidence>
<feature type="transmembrane region" description="Helical" evidence="13">
    <location>
        <begin position="460"/>
        <end position="481"/>
    </location>
</feature>
<gene>
    <name evidence="16" type="ORF">PYX00_005184</name>
</gene>
<proteinExistence type="inferred from homology"/>
<keyword evidence="14" id="KW-0732">Signal</keyword>
<keyword evidence="4" id="KW-1003">Cell membrane</keyword>
<name>A0AAW2HQ83_9NEOP</name>
<evidence type="ECO:0000313" key="16">
    <source>
        <dbReference type="EMBL" id="KAL0272074.1"/>
    </source>
</evidence>
<evidence type="ECO:0000256" key="2">
    <source>
        <dbReference type="ARBA" id="ARBA00008685"/>
    </source>
</evidence>
<dbReference type="InterPro" id="IPR052192">
    <property type="entry name" value="Insect_Ionotropic_Sensory_Rcpt"/>
</dbReference>
<feature type="chain" id="PRO_5043878736" description="Ionotropic glutamate receptor L-glutamate and glycine-binding domain-containing protein" evidence="14">
    <location>
        <begin position="22"/>
        <end position="710"/>
    </location>
</feature>
<feature type="signal peptide" evidence="14">
    <location>
        <begin position="1"/>
        <end position="21"/>
    </location>
</feature>
<feature type="domain" description="Ionotropic glutamate receptor L-glutamate and glycine-binding" evidence="15">
    <location>
        <begin position="240"/>
        <end position="310"/>
    </location>
</feature>
<evidence type="ECO:0000256" key="9">
    <source>
        <dbReference type="ARBA" id="ARBA00023170"/>
    </source>
</evidence>
<dbReference type="SUPFAM" id="SSF53850">
    <property type="entry name" value="Periplasmic binding protein-like II"/>
    <property type="match status" value="1"/>
</dbReference>
<dbReference type="SMART" id="SM00918">
    <property type="entry name" value="Lig_chan-Glu_bd"/>
    <property type="match status" value="1"/>
</dbReference>
<keyword evidence="8 13" id="KW-0472">Membrane</keyword>
<keyword evidence="9" id="KW-0675">Receptor</keyword>
<comment type="subcellular location">
    <subcellularLocation>
        <location evidence="1">Cell membrane</location>
        <topology evidence="1">Multi-pass membrane protein</topology>
    </subcellularLocation>
</comment>
<dbReference type="Pfam" id="PF10613">
    <property type="entry name" value="Lig_chan-Glu_bd"/>
    <property type="match status" value="1"/>
</dbReference>
<protein>
    <recommendedName>
        <fullName evidence="15">Ionotropic glutamate receptor L-glutamate and glycine-binding domain-containing protein</fullName>
    </recommendedName>
</protein>
<dbReference type="InterPro" id="IPR019594">
    <property type="entry name" value="Glu/Gly-bd"/>
</dbReference>
<comment type="caution">
    <text evidence="16">The sequence shown here is derived from an EMBL/GenBank/DDBJ whole genome shotgun (WGS) entry which is preliminary data.</text>
</comment>
<dbReference type="Gene3D" id="3.40.190.10">
    <property type="entry name" value="Periplasmic binding protein-like II"/>
    <property type="match status" value="1"/>
</dbReference>
<dbReference type="Pfam" id="PF00060">
    <property type="entry name" value="Lig_chan"/>
    <property type="match status" value="1"/>
</dbReference>
<reference evidence="16" key="1">
    <citation type="journal article" date="2024" name="Gigascience">
        <title>Chromosome-level genome of the poultry shaft louse Menopon gallinae provides insight into the host-switching and adaptive evolution of parasitic lice.</title>
        <authorList>
            <person name="Xu Y."/>
            <person name="Ma L."/>
            <person name="Liu S."/>
            <person name="Liang Y."/>
            <person name="Liu Q."/>
            <person name="He Z."/>
            <person name="Tian L."/>
            <person name="Duan Y."/>
            <person name="Cai W."/>
            <person name="Li H."/>
            <person name="Song F."/>
        </authorList>
    </citation>
    <scope>NUCLEOTIDE SEQUENCE</scope>
    <source>
        <strain evidence="16">Cailab_2023a</strain>
    </source>
</reference>
<dbReference type="Gene3D" id="1.10.287.70">
    <property type="match status" value="1"/>
</dbReference>
<dbReference type="GO" id="GO:0015276">
    <property type="term" value="F:ligand-gated monoatomic ion channel activity"/>
    <property type="evidence" value="ECO:0007669"/>
    <property type="project" value="InterPro"/>
</dbReference>
<evidence type="ECO:0000256" key="10">
    <source>
        <dbReference type="ARBA" id="ARBA00023180"/>
    </source>
</evidence>
<evidence type="ECO:0000256" key="1">
    <source>
        <dbReference type="ARBA" id="ARBA00004651"/>
    </source>
</evidence>
<keyword evidence="3" id="KW-0813">Transport</keyword>
<evidence type="ECO:0000256" key="11">
    <source>
        <dbReference type="ARBA" id="ARBA00023286"/>
    </source>
</evidence>
<dbReference type="AlphaFoldDB" id="A0AAW2HQ83"/>
<dbReference type="GO" id="GO:0005886">
    <property type="term" value="C:plasma membrane"/>
    <property type="evidence" value="ECO:0007669"/>
    <property type="project" value="UniProtKB-SubCell"/>
</dbReference>
<keyword evidence="6 13" id="KW-1133">Transmembrane helix</keyword>
<evidence type="ECO:0000256" key="3">
    <source>
        <dbReference type="ARBA" id="ARBA00022448"/>
    </source>
</evidence>
<keyword evidence="11" id="KW-1071">Ligand-gated ion channel</keyword>
<accession>A0AAW2HQ83</accession>
<organism evidence="16">
    <name type="scientific">Menopon gallinae</name>
    <name type="common">poultry shaft louse</name>
    <dbReference type="NCBI Taxonomy" id="328185"/>
    <lineage>
        <taxon>Eukaryota</taxon>
        <taxon>Metazoa</taxon>
        <taxon>Ecdysozoa</taxon>
        <taxon>Arthropoda</taxon>
        <taxon>Hexapoda</taxon>
        <taxon>Insecta</taxon>
        <taxon>Pterygota</taxon>
        <taxon>Neoptera</taxon>
        <taxon>Paraneoptera</taxon>
        <taxon>Psocodea</taxon>
        <taxon>Troctomorpha</taxon>
        <taxon>Phthiraptera</taxon>
        <taxon>Amblycera</taxon>
        <taxon>Menoponidae</taxon>
        <taxon>Menopon</taxon>
    </lineage>
</organism>
<evidence type="ECO:0000256" key="13">
    <source>
        <dbReference type="SAM" id="Phobius"/>
    </source>
</evidence>
<dbReference type="PANTHER" id="PTHR42643:SF35">
    <property type="entry name" value="IONOTROPIC RECEPTOR 68A, ISOFORM A"/>
    <property type="match status" value="1"/>
</dbReference>
<dbReference type="GO" id="GO:0050906">
    <property type="term" value="P:detection of stimulus involved in sensory perception"/>
    <property type="evidence" value="ECO:0007669"/>
    <property type="project" value="UniProtKB-ARBA"/>
</dbReference>
<dbReference type="InterPro" id="IPR001320">
    <property type="entry name" value="Iontro_rcpt_C"/>
</dbReference>
<feature type="transmembrane region" description="Helical" evidence="13">
    <location>
        <begin position="434"/>
        <end position="454"/>
    </location>
</feature>
<evidence type="ECO:0000256" key="6">
    <source>
        <dbReference type="ARBA" id="ARBA00022989"/>
    </source>
</evidence>
<evidence type="ECO:0000256" key="5">
    <source>
        <dbReference type="ARBA" id="ARBA00022692"/>
    </source>
</evidence>
<evidence type="ECO:0000259" key="15">
    <source>
        <dbReference type="SMART" id="SM00918"/>
    </source>
</evidence>
<evidence type="ECO:0000256" key="12">
    <source>
        <dbReference type="ARBA" id="ARBA00023303"/>
    </source>
</evidence>
<evidence type="ECO:0000256" key="7">
    <source>
        <dbReference type="ARBA" id="ARBA00023065"/>
    </source>
</evidence>
<keyword evidence="5 13" id="KW-0812">Transmembrane</keyword>
<dbReference type="EMBL" id="JARGDH010000003">
    <property type="protein sequence ID" value="KAL0272074.1"/>
    <property type="molecule type" value="Genomic_DNA"/>
</dbReference>
<feature type="transmembrane region" description="Helical" evidence="13">
    <location>
        <begin position="364"/>
        <end position="384"/>
    </location>
</feature>
<evidence type="ECO:0000256" key="14">
    <source>
        <dbReference type="SAM" id="SignalP"/>
    </source>
</evidence>